<evidence type="ECO:0000256" key="1">
    <source>
        <dbReference type="ARBA" id="ARBA00008520"/>
    </source>
</evidence>
<dbReference type="InterPro" id="IPR006059">
    <property type="entry name" value="SBP"/>
</dbReference>
<organism evidence="7 8">
    <name type="scientific">Paenibacillus lemnae</name>
    <dbReference type="NCBI Taxonomy" id="1330551"/>
    <lineage>
        <taxon>Bacteria</taxon>
        <taxon>Bacillati</taxon>
        <taxon>Bacillota</taxon>
        <taxon>Bacilli</taxon>
        <taxon>Bacillales</taxon>
        <taxon>Paenibacillaceae</taxon>
        <taxon>Paenibacillus</taxon>
    </lineage>
</organism>
<evidence type="ECO:0000313" key="7">
    <source>
        <dbReference type="EMBL" id="NMO97424.1"/>
    </source>
</evidence>
<dbReference type="Gene3D" id="3.40.190.10">
    <property type="entry name" value="Periplasmic binding protein-like II"/>
    <property type="match status" value="2"/>
</dbReference>
<reference evidence="7 8" key="1">
    <citation type="submission" date="2020-04" db="EMBL/GenBank/DDBJ databases">
        <title>Paenibacillus algicola sp. nov., a novel marine bacterium producing alginate lyase.</title>
        <authorList>
            <person name="Huang H."/>
        </authorList>
    </citation>
    <scope>NUCLEOTIDE SEQUENCE [LARGE SCALE GENOMIC DNA]</scope>
    <source>
        <strain evidence="7 8">L7-75</strain>
    </source>
</reference>
<dbReference type="PROSITE" id="PS51257">
    <property type="entry name" value="PROKAR_LIPOPROTEIN"/>
    <property type="match status" value="1"/>
</dbReference>
<dbReference type="EMBL" id="JABBPN010000018">
    <property type="protein sequence ID" value="NMO97424.1"/>
    <property type="molecule type" value="Genomic_DNA"/>
</dbReference>
<comment type="caution">
    <text evidence="7">The sequence shown here is derived from an EMBL/GenBank/DDBJ whole genome shotgun (WGS) entry which is preliminary data.</text>
</comment>
<evidence type="ECO:0000256" key="6">
    <source>
        <dbReference type="SAM" id="MobiDB-lite"/>
    </source>
</evidence>
<keyword evidence="4 5" id="KW-0732">Signal</keyword>
<evidence type="ECO:0000313" key="8">
    <source>
        <dbReference type="Proteomes" id="UP000565468"/>
    </source>
</evidence>
<keyword evidence="3 5" id="KW-0762">Sugar transport</keyword>
<protein>
    <recommendedName>
        <fullName evidence="5">Maltodextrin-binding protein</fullName>
    </recommendedName>
</protein>
<keyword evidence="5" id="KW-0472">Membrane</keyword>
<keyword evidence="8" id="KW-1185">Reference proteome</keyword>
<feature type="region of interest" description="Disordered" evidence="6">
    <location>
        <begin position="25"/>
        <end position="56"/>
    </location>
</feature>
<name>A0A848MDB9_PAELE</name>
<keyword evidence="5" id="KW-1003">Cell membrane</keyword>
<dbReference type="GO" id="GO:0015768">
    <property type="term" value="P:maltose transport"/>
    <property type="evidence" value="ECO:0007669"/>
    <property type="project" value="TreeGrafter"/>
</dbReference>
<keyword evidence="5" id="KW-0449">Lipoprotein</keyword>
<dbReference type="AlphaFoldDB" id="A0A848MDB9"/>
<proteinExistence type="inferred from homology"/>
<dbReference type="GO" id="GO:0015144">
    <property type="term" value="F:carbohydrate transmembrane transporter activity"/>
    <property type="evidence" value="ECO:0007669"/>
    <property type="project" value="InterPro"/>
</dbReference>
<dbReference type="Proteomes" id="UP000565468">
    <property type="component" value="Unassembled WGS sequence"/>
</dbReference>
<evidence type="ECO:0000256" key="3">
    <source>
        <dbReference type="ARBA" id="ARBA00022597"/>
    </source>
</evidence>
<evidence type="ECO:0000256" key="5">
    <source>
        <dbReference type="RuleBase" id="RU365005"/>
    </source>
</evidence>
<dbReference type="Pfam" id="PF13416">
    <property type="entry name" value="SBP_bac_8"/>
    <property type="match status" value="1"/>
</dbReference>
<dbReference type="RefSeq" id="WP_169506212.1">
    <property type="nucleotide sequence ID" value="NZ_JABBPN010000018.1"/>
</dbReference>
<dbReference type="PANTHER" id="PTHR30061:SF50">
    <property type="entry name" value="MALTOSE_MALTODEXTRIN-BINDING PERIPLASMIC PROTEIN"/>
    <property type="match status" value="1"/>
</dbReference>
<gene>
    <name evidence="7" type="ORF">HII30_16785</name>
</gene>
<comment type="subcellular location">
    <subcellularLocation>
        <location evidence="5">Cell membrane</location>
        <topology evidence="5">Lipid-anchor</topology>
    </subcellularLocation>
</comment>
<dbReference type="CDD" id="cd13586">
    <property type="entry name" value="PBP2_Maltose_binding_like"/>
    <property type="match status" value="1"/>
</dbReference>
<feature type="signal peptide" evidence="5">
    <location>
        <begin position="1"/>
        <end position="23"/>
    </location>
</feature>
<dbReference type="InterPro" id="IPR006060">
    <property type="entry name" value="Maltose/Cyclodextrin-bd"/>
</dbReference>
<dbReference type="GO" id="GO:0055052">
    <property type="term" value="C:ATP-binding cassette (ABC) transporter complex, substrate-binding subunit-containing"/>
    <property type="evidence" value="ECO:0007669"/>
    <property type="project" value="TreeGrafter"/>
</dbReference>
<sequence length="440" mass="47399">MKMKKVLTLAAAFTMAFSITACGGGGNTASPETPAPAPAPAETAKTDPPPADAPEFAPEEGAKLVVWESKDERAYTDEVIKAFTEKYGVEVTLEEMAPTDQLTKLSQDGPSGLAADVVIFPHDQLGRAASSNLVAPNDVFEVETIQANTESAIQGVTYNDTLYGYPRAAETYLMYYNKELIQEAPKSFEEVIEFSEGFTDNAKNKYGVMWETGNLYFTYPFLASNGGYIFGNNGTDVKDIGLNNEGAVKSMEVYQSLNKVLPVKAGDITPDIKRSLFTAGDLAIDINGPWELSAYKEALGDNLGVAPIPTIAGQPAVSLAGIKAWYVNAYTDYPKAARLFANFATNEENQLKLSSLVGSVPTNKAAQESDQIKNDPYVSAFTEQFNSSVPMPSVPQMNNVWSPVGAALTEIWDNNKDIKASLDNAVKQLQELNSGTGEAK</sequence>
<dbReference type="PRINTS" id="PR00181">
    <property type="entry name" value="MALTOSEBP"/>
</dbReference>
<accession>A0A848MDB9</accession>
<comment type="similarity">
    <text evidence="1 5">Belongs to the bacterial solute-binding protein 1 family.</text>
</comment>
<evidence type="ECO:0000256" key="4">
    <source>
        <dbReference type="ARBA" id="ARBA00022729"/>
    </source>
</evidence>
<feature type="chain" id="PRO_5039756099" description="Maltodextrin-binding protein" evidence="5">
    <location>
        <begin position="24"/>
        <end position="440"/>
    </location>
</feature>
<dbReference type="GO" id="GO:0042956">
    <property type="term" value="P:maltodextrin transmembrane transport"/>
    <property type="evidence" value="ECO:0007669"/>
    <property type="project" value="TreeGrafter"/>
</dbReference>
<evidence type="ECO:0000256" key="2">
    <source>
        <dbReference type="ARBA" id="ARBA00022448"/>
    </source>
</evidence>
<dbReference type="SUPFAM" id="SSF53850">
    <property type="entry name" value="Periplasmic binding protein-like II"/>
    <property type="match status" value="1"/>
</dbReference>
<dbReference type="GO" id="GO:1901982">
    <property type="term" value="F:maltose binding"/>
    <property type="evidence" value="ECO:0007669"/>
    <property type="project" value="TreeGrafter"/>
</dbReference>
<dbReference type="PANTHER" id="PTHR30061">
    <property type="entry name" value="MALTOSE-BINDING PERIPLASMIC PROTEIN"/>
    <property type="match status" value="1"/>
</dbReference>
<keyword evidence="2 5" id="KW-0813">Transport</keyword>